<dbReference type="SUPFAM" id="SSF55729">
    <property type="entry name" value="Acyl-CoA N-acyltransferases (Nat)"/>
    <property type="match status" value="1"/>
</dbReference>
<dbReference type="Gene3D" id="3.40.630.30">
    <property type="match status" value="1"/>
</dbReference>
<dbReference type="Pfam" id="PF13480">
    <property type="entry name" value="Acetyltransf_6"/>
    <property type="match status" value="1"/>
</dbReference>
<dbReference type="AlphaFoldDB" id="A0A1X6ZN49"/>
<dbReference type="PANTHER" id="PTHR36174:SF1">
    <property type="entry name" value="LIPID II:GLYCINE GLYCYLTRANSFERASE"/>
    <property type="match status" value="1"/>
</dbReference>
<gene>
    <name evidence="2" type="ORF">ROG8370_02456</name>
</gene>
<dbReference type="EMBL" id="FWFJ01000023">
    <property type="protein sequence ID" value="SLN54320.1"/>
    <property type="molecule type" value="Genomic_DNA"/>
</dbReference>
<accession>A0A1X6ZN49</accession>
<evidence type="ECO:0000313" key="3">
    <source>
        <dbReference type="Proteomes" id="UP000194012"/>
    </source>
</evidence>
<evidence type="ECO:0000313" key="2">
    <source>
        <dbReference type="EMBL" id="SLN54320.1"/>
    </source>
</evidence>
<evidence type="ECO:0000259" key="1">
    <source>
        <dbReference type="Pfam" id="PF13480"/>
    </source>
</evidence>
<proteinExistence type="predicted"/>
<organism evidence="2 3">
    <name type="scientific">Roseovarius gaetbuli</name>
    <dbReference type="NCBI Taxonomy" id="1356575"/>
    <lineage>
        <taxon>Bacteria</taxon>
        <taxon>Pseudomonadati</taxon>
        <taxon>Pseudomonadota</taxon>
        <taxon>Alphaproteobacteria</taxon>
        <taxon>Rhodobacterales</taxon>
        <taxon>Roseobacteraceae</taxon>
        <taxon>Roseovarius</taxon>
    </lineage>
</organism>
<dbReference type="OrthoDB" id="341858at2"/>
<dbReference type="Proteomes" id="UP000194012">
    <property type="component" value="Unassembled WGS sequence"/>
</dbReference>
<dbReference type="InterPro" id="IPR016181">
    <property type="entry name" value="Acyl_CoA_acyltransferase"/>
</dbReference>
<name>A0A1X6ZN49_9RHOB</name>
<keyword evidence="3" id="KW-1185">Reference proteome</keyword>
<sequence>MKIDLSDHGAPPPGPAALQQTPQYARALAAMGARVQGITGRLHDGIAAQALVVQRRMGPLTVNWLPRGPIWRADLSEQQRDTFLACMTEVMASGALWIGSADNDHAGAELSQHGFHTLIAPQFVAELDLSPCANDRLAAQHGKWRNRLRHAEAAGLVVSERKFDPTRDAAFLRREAQQRRKRRYRALPLGFAVAFGAQNRGAARIWSAHKAGELAAQMLILQHGTTATYHIGWTGDLGRKTSAHNLLLWQAQNWLAERGGIRLDLGPIDVSNAGGLARFKQGSGAALCALGPTMIRFPRPALFQKRHRRAA</sequence>
<dbReference type="InterPro" id="IPR050644">
    <property type="entry name" value="PG_Glycine_Bridge_Synth"/>
</dbReference>
<dbReference type="RefSeq" id="WP_085827436.1">
    <property type="nucleotide sequence ID" value="NZ_FWFJ01000023.1"/>
</dbReference>
<protein>
    <submittedName>
        <fullName evidence="2">FemAB family protein</fullName>
    </submittedName>
</protein>
<feature type="domain" description="BioF2-like acetyltransferase" evidence="1">
    <location>
        <begin position="143"/>
        <end position="269"/>
    </location>
</feature>
<dbReference type="PANTHER" id="PTHR36174">
    <property type="entry name" value="LIPID II:GLYCINE GLYCYLTRANSFERASE"/>
    <property type="match status" value="1"/>
</dbReference>
<reference evidence="3" key="1">
    <citation type="submission" date="2017-03" db="EMBL/GenBank/DDBJ databases">
        <authorList>
            <person name="Rodrigo-Torres L."/>
            <person name="Arahal R.D."/>
            <person name="Lucena T."/>
        </authorList>
    </citation>
    <scope>NUCLEOTIDE SEQUENCE [LARGE SCALE GENOMIC DNA]</scope>
    <source>
        <strain evidence="3">CECT 8370</strain>
    </source>
</reference>
<dbReference type="InterPro" id="IPR038740">
    <property type="entry name" value="BioF2-like_GNAT_dom"/>
</dbReference>